<proteinExistence type="predicted"/>
<protein>
    <submittedName>
        <fullName evidence="3">Beta strand repeat-containing protein</fullName>
    </submittedName>
</protein>
<dbReference type="EMBL" id="JBHMDM010000004">
    <property type="protein sequence ID" value="MFB9377051.1"/>
    <property type="molecule type" value="Genomic_DNA"/>
</dbReference>
<dbReference type="Proteomes" id="UP001589748">
    <property type="component" value="Unassembled WGS sequence"/>
</dbReference>
<accession>A0ABV5LSN2</accession>
<dbReference type="RefSeq" id="WP_380135240.1">
    <property type="nucleotide sequence ID" value="NZ_JBHLUI010000003.1"/>
</dbReference>
<dbReference type="PANTHER" id="PTHR34720">
    <property type="entry name" value="MICROCYSTIN DEPENDENT PROTEIN"/>
    <property type="match status" value="1"/>
</dbReference>
<evidence type="ECO:0000256" key="1">
    <source>
        <dbReference type="SAM" id="MobiDB-lite"/>
    </source>
</evidence>
<evidence type="ECO:0000313" key="3">
    <source>
        <dbReference type="EMBL" id="MFB9377051.1"/>
    </source>
</evidence>
<name>A0ABV5LSN2_9ACTN</name>
<dbReference type="NCBIfam" id="NF012211">
    <property type="entry name" value="tand_rpt_95"/>
    <property type="match status" value="12"/>
</dbReference>
<evidence type="ECO:0000313" key="4">
    <source>
        <dbReference type="Proteomes" id="UP001589748"/>
    </source>
</evidence>
<feature type="region of interest" description="Disordered" evidence="1">
    <location>
        <begin position="526"/>
        <end position="550"/>
    </location>
</feature>
<dbReference type="InterPro" id="IPR041690">
    <property type="entry name" value="Cadherin_5"/>
</dbReference>
<feature type="domain" description="Cadherin-like" evidence="2">
    <location>
        <begin position="1469"/>
        <end position="1564"/>
    </location>
</feature>
<dbReference type="InterPro" id="IPR047589">
    <property type="entry name" value="DUF11_rpt"/>
</dbReference>
<comment type="caution">
    <text evidence="3">The sequence shown here is derived from an EMBL/GenBank/DDBJ whole genome shotgun (WGS) entry which is preliminary data.</text>
</comment>
<gene>
    <name evidence="3" type="ORF">ACFFVI_08720</name>
</gene>
<keyword evidence="4" id="KW-1185">Reference proteome</keyword>
<dbReference type="Pfam" id="PF17963">
    <property type="entry name" value="Big_9"/>
    <property type="match status" value="13"/>
</dbReference>
<reference evidence="3 4" key="1">
    <citation type="submission" date="2024-09" db="EMBL/GenBank/DDBJ databases">
        <authorList>
            <person name="Sun Q."/>
            <person name="Mori K."/>
        </authorList>
    </citation>
    <scope>NUCLEOTIDE SEQUENCE [LARGE SCALE GENOMIC DNA]</scope>
    <source>
        <strain evidence="3 4">TISTR 1856</strain>
    </source>
</reference>
<dbReference type="Gene3D" id="2.60.40.3440">
    <property type="match status" value="2"/>
</dbReference>
<organism evidence="3 4">
    <name type="scientific">Kineococcus gynurae</name>
    <dbReference type="NCBI Taxonomy" id="452979"/>
    <lineage>
        <taxon>Bacteria</taxon>
        <taxon>Bacillati</taxon>
        <taxon>Actinomycetota</taxon>
        <taxon>Actinomycetes</taxon>
        <taxon>Kineosporiales</taxon>
        <taxon>Kineosporiaceae</taxon>
        <taxon>Kineococcus</taxon>
    </lineage>
</organism>
<sequence>MPPRPPTHRAELAGTPAGAVLRRLARWLPRRPAALVVVLSLVLAPLLTVGTAVPAQAASTPFEQKFSANVRGDVVIRGNTLMTCSTTGNSGGTCVDARQGNASGSLDNNEYTSEWVDVDGDPATVNSSKLTLDLPARGQVLYAALVWGARSTDPAIGTALFDTPATPGYQFVSSAAADLSNGDSSSYQSFVDVTDLVRAGGSGVYTLADVKGTLASDQYAGWALVVAVGDSSRPARNLTVYRGFTTINNGHPTESIAIDGFVTPKRGDRRTTLGFVVYEGDRGKTGDSLKLNGTAVGDARNPTTNIFNATLTDRGTVTGGRTPAYDNQMGFDADLVSADNILGSGATSATIDLTTGGEAYYPGVVTFATDLYEPQLDGTKSVSSSTAGGVTTLSYTVPVANVGLDASVDSRVADAIPIGTTYVPGSLRIDGTPVTDAPGDDTGYLENSPNGARVVAHVGAGATDRRGGRVEVGNGSPQFGVSFQVTVDAATPAGADIENLATYDYRGADSGEAAGSPTNVVAVQKAGTPVGGSNPVTRADRASLRPTPAQPSVTVRLLDNDSPGLTLDGVTDPAGGSVSVDPATGTIVYTPRSDFDGEDGFSYAVLDAAGNRSVETVYVQVLDDAPDANPDTASGSKNSPILVPVLGNDSDPNGDPLTLRSATTPAHGTTTLVGNQVRFTPAPGWTGTDTFDYVVVDARGTPASARVTVTVTNRAPVGNPDSVLTQTGAAVSFPSVLGNDSDPDGDSPLTAAVANQPGAGTVVLNADGTGTWTPPAGFSGTASFSYLLSDPTGAVGPPVTVALVANAAPVTVDDAVSTPTDTAVDIDVLIDDSDPENDPLSIATVGQGVHGSVIAGSSGHVMYTPAAGFAGTDSFVVTVTDGRGGTATETVTVTVLNAGPVANPDTGSGQAGVPLDLPVLGNDTDPNIPGTAQQLTLVSATTASPDATVTVTGNSIRVLTAATFAGTVSGAYTVTDGAGGSASSTFSVTISGAHPVATDDGRISTPTNTGVLIDVLANDSDADGDVLGVDPTSLGEPRSNGVDVGTLSMESGRVRFDPAPGFSGPVTFTYAATDGANADTAVVTLTVANAIPVAAPDTASTATNTAVDVAVLANDTDANTTGLGNQTLHVVTASADQGATVARNPDDSLRVVPATGFRGTLTVSYTVSDGAGGTATSTVTVTVTNAAPVARPDSAATPSATPVTVTVLGNDSDANADPLTLTAVDTPEQGARPAGTATIDAGRVRFVPDTGVVGDVTVTYTVSDGSDSASSTVTVTVANAVPVASDDTAATATNTPVEVDVLANDTDANVTANQGGQQLTVSTTSADHGASATVVSGRVRVTPAPGFKGALAVAYSVSDGAGGSANALLHVTVANAVPVATPDTVATPSGTPVTVAVLDNDTDANADPLSVVSLGAPLLGTTPAGTAVVDGSGVRFTPTPGILGPVIFAYSVGDGTATTASTVTVQVANADPVTLAQAVATPSATPVTVDVLTRTTDVNVTAGFGGQVLTVVSASAQGGAVVTVNPDGTLTVGPAGGVSGLVLVTYTVSDGAGGSATGTVEVTVANAAPVTRDDVAETPTSTALDLDPVGNDRDDNGDRLSVLAVLAPRDADGVLRGTTSVVDGRVRFVPQPGFAGRVTFAYTATDGQTEAVGSVTVSVLNAAPVVPDQHARTDWATPVTVDVLAAAADANVNVPPVTRQRLRLAEGPRVVEGSATVATDPTGRLVVRPTGAQVGDVVVVFSVVDGAGGVTPARLTVSVDPVAPRAVADVVQAPAGGGPTTVAVLDNDLNPEGGSLQIVAVSASRAGARVTVVDGRVVYVPPAGFSGPDSFTYTVRNAHGLESTVTVTVMVAGAVVPVTPDRPGARVPVAVAVAGPVRARVAETVSALARTGFDGARVVTAGITLAVLGGGLLLVGSTRPGPRHVARHRAHRGRVGAATGR</sequence>
<dbReference type="Gene3D" id="2.60.40.2810">
    <property type="match status" value="8"/>
</dbReference>
<dbReference type="NCBIfam" id="TIGR01451">
    <property type="entry name" value="B_ant_repeat"/>
    <property type="match status" value="1"/>
</dbReference>
<dbReference type="PANTHER" id="PTHR34720:SF9">
    <property type="entry name" value="BLR4714 PROTEIN"/>
    <property type="match status" value="1"/>
</dbReference>
<dbReference type="Pfam" id="PF17892">
    <property type="entry name" value="Cadherin_5"/>
    <property type="match status" value="1"/>
</dbReference>
<evidence type="ECO:0000259" key="2">
    <source>
        <dbReference type="Pfam" id="PF17892"/>
    </source>
</evidence>